<evidence type="ECO:0000313" key="3">
    <source>
        <dbReference type="Proteomes" id="UP001230220"/>
    </source>
</evidence>
<dbReference type="SUPFAM" id="SSF55315">
    <property type="entry name" value="L30e-like"/>
    <property type="match status" value="1"/>
</dbReference>
<dbReference type="Gene3D" id="3.30.1330.30">
    <property type="match status" value="1"/>
</dbReference>
<dbReference type="InterPro" id="IPR004038">
    <property type="entry name" value="Ribosomal_eL8/eL30/eS12/Gad45"/>
</dbReference>
<name>A0ABU0E4D1_9FIRM</name>
<reference evidence="2 3" key="1">
    <citation type="submission" date="2023-07" db="EMBL/GenBank/DDBJ databases">
        <title>Genomic Encyclopedia of Type Strains, Phase IV (KMG-IV): sequencing the most valuable type-strain genomes for metagenomic binning, comparative biology and taxonomic classification.</title>
        <authorList>
            <person name="Goeker M."/>
        </authorList>
    </citation>
    <scope>NUCLEOTIDE SEQUENCE [LARGE SCALE GENOMIC DNA]</scope>
    <source>
        <strain evidence="2 3">DSM 16784</strain>
    </source>
</reference>
<accession>A0ABU0E4D1</accession>
<gene>
    <name evidence="2" type="ORF">J2S15_002426</name>
</gene>
<protein>
    <submittedName>
        <fullName evidence="2">Ribosomal protein L7Ae-like RNA K-turn-binding protein</fullName>
    </submittedName>
</protein>
<evidence type="ECO:0000313" key="2">
    <source>
        <dbReference type="EMBL" id="MDQ0361676.1"/>
    </source>
</evidence>
<dbReference type="InterPro" id="IPR029064">
    <property type="entry name" value="Ribosomal_eL30-like_sf"/>
</dbReference>
<dbReference type="Pfam" id="PF01248">
    <property type="entry name" value="Ribosomal_L7Ae"/>
    <property type="match status" value="1"/>
</dbReference>
<organism evidence="2 3">
    <name type="scientific">Breznakia pachnodae</name>
    <dbReference type="NCBI Taxonomy" id="265178"/>
    <lineage>
        <taxon>Bacteria</taxon>
        <taxon>Bacillati</taxon>
        <taxon>Bacillota</taxon>
        <taxon>Erysipelotrichia</taxon>
        <taxon>Erysipelotrichales</taxon>
        <taxon>Erysipelotrichaceae</taxon>
        <taxon>Breznakia</taxon>
    </lineage>
</organism>
<dbReference type="Proteomes" id="UP001230220">
    <property type="component" value="Unassembled WGS sequence"/>
</dbReference>
<comment type="caution">
    <text evidence="2">The sequence shown here is derived from an EMBL/GenBank/DDBJ whole genome shotgun (WGS) entry which is preliminary data.</text>
</comment>
<dbReference type="EMBL" id="JAUSUR010000004">
    <property type="protein sequence ID" value="MDQ0361676.1"/>
    <property type="molecule type" value="Genomic_DNA"/>
</dbReference>
<evidence type="ECO:0000259" key="1">
    <source>
        <dbReference type="Pfam" id="PF01248"/>
    </source>
</evidence>
<feature type="domain" description="Ribosomal protein eL8/eL30/eS12/Gadd45" evidence="1">
    <location>
        <begin position="11"/>
        <end position="91"/>
    </location>
</feature>
<proteinExistence type="predicted"/>
<sequence>MNSQYGIFGLAAASRKISIGETLIKEIRAGRCKYVVIAEDASDNTKKRITDKCTYYHVKYGFIESSEELSNAVGKHNIKAVGILDQGFAKKISEILKG</sequence>
<dbReference type="RefSeq" id="WP_307408602.1">
    <property type="nucleotide sequence ID" value="NZ_JAUSUR010000004.1"/>
</dbReference>
<keyword evidence="3" id="KW-1185">Reference proteome</keyword>